<dbReference type="OrthoDB" id="10438518at2759"/>
<comment type="caution">
    <text evidence="1">The sequence shown here is derived from an EMBL/GenBank/DDBJ whole genome shotgun (WGS) entry which is preliminary data.</text>
</comment>
<accession>A0A367JVZ1</accession>
<reference evidence="1 2" key="1">
    <citation type="journal article" date="2018" name="G3 (Bethesda)">
        <title>Phylogenetic and Phylogenomic Definition of Rhizopus Species.</title>
        <authorList>
            <person name="Gryganskyi A.P."/>
            <person name="Golan J."/>
            <person name="Dolatabadi S."/>
            <person name="Mondo S."/>
            <person name="Robb S."/>
            <person name="Idnurm A."/>
            <person name="Muszewska A."/>
            <person name="Steczkiewicz K."/>
            <person name="Masonjones S."/>
            <person name="Liao H.L."/>
            <person name="Gajdeczka M.T."/>
            <person name="Anike F."/>
            <person name="Vuek A."/>
            <person name="Anishchenko I.M."/>
            <person name="Voigt K."/>
            <person name="de Hoog G.S."/>
            <person name="Smith M.E."/>
            <person name="Heitman J."/>
            <person name="Vilgalys R."/>
            <person name="Stajich J.E."/>
        </authorList>
    </citation>
    <scope>NUCLEOTIDE SEQUENCE [LARGE SCALE GENOMIC DNA]</scope>
    <source>
        <strain evidence="1 2">CBS 357.93</strain>
    </source>
</reference>
<protein>
    <submittedName>
        <fullName evidence="1">Uncharacterized protein</fullName>
    </submittedName>
</protein>
<name>A0A367JVZ1_RHIAZ</name>
<gene>
    <name evidence="1" type="ORF">CU097_012880</name>
</gene>
<proteinExistence type="predicted"/>
<dbReference type="AlphaFoldDB" id="A0A367JVZ1"/>
<evidence type="ECO:0000313" key="1">
    <source>
        <dbReference type="EMBL" id="RCH94162.1"/>
    </source>
</evidence>
<dbReference type="EMBL" id="PJQL01000610">
    <property type="protein sequence ID" value="RCH94162.1"/>
    <property type="molecule type" value="Genomic_DNA"/>
</dbReference>
<dbReference type="Proteomes" id="UP000252139">
    <property type="component" value="Unassembled WGS sequence"/>
</dbReference>
<organism evidence="1 2">
    <name type="scientific">Rhizopus azygosporus</name>
    <name type="common">Rhizopus microsporus var. azygosporus</name>
    <dbReference type="NCBI Taxonomy" id="86630"/>
    <lineage>
        <taxon>Eukaryota</taxon>
        <taxon>Fungi</taxon>
        <taxon>Fungi incertae sedis</taxon>
        <taxon>Mucoromycota</taxon>
        <taxon>Mucoromycotina</taxon>
        <taxon>Mucoromycetes</taxon>
        <taxon>Mucorales</taxon>
        <taxon>Mucorineae</taxon>
        <taxon>Rhizopodaceae</taxon>
        <taxon>Rhizopus</taxon>
    </lineage>
</organism>
<sequence>MENKVPTPNFSSENSEVQYFKYTPVSKWDFESFKKHMMEKRLKPNLAVIYTKYKHCLRMLTRFSDLSKDKMQIVNGLIENCETLLRQEQPQRQRSPETNYYNYGTVGFQSEMNGGTVSVIPSKGVLEETEEGHVKIPKPDQSCHLSTEVLHLIL</sequence>
<keyword evidence="2" id="KW-1185">Reference proteome</keyword>
<evidence type="ECO:0000313" key="2">
    <source>
        <dbReference type="Proteomes" id="UP000252139"/>
    </source>
</evidence>